<evidence type="ECO:0000256" key="4">
    <source>
        <dbReference type="ARBA" id="ARBA00022723"/>
    </source>
</evidence>
<evidence type="ECO:0000256" key="3">
    <source>
        <dbReference type="ARBA" id="ARBA00022490"/>
    </source>
</evidence>
<feature type="compositionally biased region" description="Basic and acidic residues" evidence="12">
    <location>
        <begin position="348"/>
        <end position="370"/>
    </location>
</feature>
<dbReference type="FunFam" id="3.30.160.60:FF:000181">
    <property type="entry name" value="C2H2 type zinc finger protein"/>
    <property type="match status" value="1"/>
</dbReference>
<feature type="compositionally biased region" description="Polar residues" evidence="12">
    <location>
        <begin position="308"/>
        <end position="324"/>
    </location>
</feature>
<keyword evidence="5" id="KW-0677">Repeat</keyword>
<sequence length="618" mass="67226">MDNFRDRRQQEAVQDIDLMIQRLSAAPKQGAARENTGTAESAAIQGGAAIGTPTDMFGDNFGDNFTDKITDSIPSGFDDPQLSDEAMLQQLLQGVAQPDGSAQLPQGDMPMGTPALLVDDFDEVARSISGNDIPAISTTEIEGSALPTFLSPPLPDMDTNSLQAPSASPYLAPQDTYLMPVSPGRSVSGDSTSINDDLLSVYSGVSGISGVSANLLPVNSHGYKHAETADDIDTLLKNLRDETADSAMPQTLAPQTLAPPGVAPTISISEFEQPHAVEPSQPFDTLQFNDFSLDTLSSPASALATPTMSYGGTLLQPTAGSTPRDSTHAEMVQGRKERRRSHTQIQDGLRRSHSRSEGHSPRQHVDESRIYRSASIKSTGSQSRSRSSSHSRSHSRSRSRSRSRSTRPISFDEKARSISQNREKLLEMADMQPAGDAAPRDTPRDATAANPQLADWLYGENPNIYSEFEGVKKEEPAGARAGADLGIGLGIHQDEQEYEDEDEDDPHRSAANYACELCDKKFTRPYNLKSHLRTHTNERPFICAVCGKAFARQHDRKRHEDLHSGKKRYICGGTLKDGTPWGCGKKFARSDALGRHFKTDCGRRCIAPLYEEAAREQA</sequence>
<reference evidence="14 15" key="1">
    <citation type="journal article" date="2023" name="Elife">
        <title>Identification of key yeast species and microbe-microbe interactions impacting larval growth of Drosophila in the wild.</title>
        <authorList>
            <person name="Mure A."/>
            <person name="Sugiura Y."/>
            <person name="Maeda R."/>
            <person name="Honda K."/>
            <person name="Sakurai N."/>
            <person name="Takahashi Y."/>
            <person name="Watada M."/>
            <person name="Katoh T."/>
            <person name="Gotoh A."/>
            <person name="Gotoh Y."/>
            <person name="Taniguchi I."/>
            <person name="Nakamura K."/>
            <person name="Hayashi T."/>
            <person name="Katayama T."/>
            <person name="Uemura T."/>
            <person name="Hattori Y."/>
        </authorList>
    </citation>
    <scope>NUCLEOTIDE SEQUENCE [LARGE SCALE GENOMIC DNA]</scope>
    <source>
        <strain evidence="14 15">KH-74</strain>
    </source>
</reference>
<evidence type="ECO:0000313" key="15">
    <source>
        <dbReference type="Proteomes" id="UP001377567"/>
    </source>
</evidence>
<feature type="region of interest" description="Disordered" evidence="12">
    <location>
        <begin position="308"/>
        <end position="418"/>
    </location>
</feature>
<keyword evidence="15" id="KW-1185">Reference proteome</keyword>
<evidence type="ECO:0000313" key="14">
    <source>
        <dbReference type="EMBL" id="GMM56827.1"/>
    </source>
</evidence>
<evidence type="ECO:0000256" key="2">
    <source>
        <dbReference type="ARBA" id="ARBA00004496"/>
    </source>
</evidence>
<dbReference type="GO" id="GO:0008270">
    <property type="term" value="F:zinc ion binding"/>
    <property type="evidence" value="ECO:0007669"/>
    <property type="project" value="UniProtKB-KW"/>
</dbReference>
<evidence type="ECO:0000256" key="5">
    <source>
        <dbReference type="ARBA" id="ARBA00022737"/>
    </source>
</evidence>
<dbReference type="SUPFAM" id="SSF57667">
    <property type="entry name" value="beta-beta-alpha zinc fingers"/>
    <property type="match status" value="1"/>
</dbReference>
<dbReference type="GO" id="GO:0005634">
    <property type="term" value="C:nucleus"/>
    <property type="evidence" value="ECO:0007669"/>
    <property type="project" value="UniProtKB-SubCell"/>
</dbReference>
<dbReference type="GO" id="GO:0000981">
    <property type="term" value="F:DNA-binding transcription factor activity, RNA polymerase II-specific"/>
    <property type="evidence" value="ECO:0007669"/>
    <property type="project" value="TreeGrafter"/>
</dbReference>
<feature type="domain" description="C2H2-type" evidence="13">
    <location>
        <begin position="513"/>
        <end position="540"/>
    </location>
</feature>
<dbReference type="GO" id="GO:0045944">
    <property type="term" value="P:positive regulation of transcription by RNA polymerase II"/>
    <property type="evidence" value="ECO:0007669"/>
    <property type="project" value="UniProtKB-ARBA"/>
</dbReference>
<keyword evidence="6 11" id="KW-0863">Zinc-finger</keyword>
<feature type="compositionally biased region" description="Basic residues" evidence="12">
    <location>
        <begin position="387"/>
        <end position="405"/>
    </location>
</feature>
<dbReference type="EMBL" id="BTGD01000010">
    <property type="protein sequence ID" value="GMM56827.1"/>
    <property type="molecule type" value="Genomic_DNA"/>
</dbReference>
<dbReference type="SMART" id="SM00355">
    <property type="entry name" value="ZnF_C2H2"/>
    <property type="match status" value="2"/>
</dbReference>
<dbReference type="InterPro" id="IPR013087">
    <property type="entry name" value="Znf_C2H2_type"/>
</dbReference>
<evidence type="ECO:0000256" key="7">
    <source>
        <dbReference type="ARBA" id="ARBA00022833"/>
    </source>
</evidence>
<dbReference type="PROSITE" id="PS00028">
    <property type="entry name" value="ZINC_FINGER_C2H2_1"/>
    <property type="match status" value="2"/>
</dbReference>
<accession>A0AAV5S1I7</accession>
<dbReference type="GO" id="GO:0071277">
    <property type="term" value="P:cellular response to calcium ion"/>
    <property type="evidence" value="ECO:0007669"/>
    <property type="project" value="UniProtKB-ARBA"/>
</dbReference>
<keyword evidence="4" id="KW-0479">Metal-binding</keyword>
<evidence type="ECO:0000256" key="12">
    <source>
        <dbReference type="SAM" id="MobiDB-lite"/>
    </source>
</evidence>
<keyword evidence="3" id="KW-0963">Cytoplasm</keyword>
<dbReference type="Proteomes" id="UP001377567">
    <property type="component" value="Unassembled WGS sequence"/>
</dbReference>
<comment type="caution">
    <text evidence="14">The sequence shown here is derived from an EMBL/GenBank/DDBJ whole genome shotgun (WGS) entry which is preliminary data.</text>
</comment>
<proteinExistence type="predicted"/>
<name>A0AAV5S1I7_MAUHU</name>
<dbReference type="Gene3D" id="3.30.160.60">
    <property type="entry name" value="Classic Zinc Finger"/>
    <property type="match status" value="3"/>
</dbReference>
<dbReference type="PANTHER" id="PTHR23235">
    <property type="entry name" value="KRUEPPEL-LIKE TRANSCRIPTION FACTOR"/>
    <property type="match status" value="1"/>
</dbReference>
<comment type="subcellular location">
    <subcellularLocation>
        <location evidence="2">Cytoplasm</location>
    </subcellularLocation>
    <subcellularLocation>
        <location evidence="1">Nucleus</location>
    </subcellularLocation>
</comment>
<organism evidence="14 15">
    <name type="scientific">Maudiozyma humilis</name>
    <name type="common">Sour dough yeast</name>
    <name type="synonym">Kazachstania humilis</name>
    <dbReference type="NCBI Taxonomy" id="51915"/>
    <lineage>
        <taxon>Eukaryota</taxon>
        <taxon>Fungi</taxon>
        <taxon>Dikarya</taxon>
        <taxon>Ascomycota</taxon>
        <taxon>Saccharomycotina</taxon>
        <taxon>Saccharomycetes</taxon>
        <taxon>Saccharomycetales</taxon>
        <taxon>Saccharomycetaceae</taxon>
        <taxon>Maudiozyma</taxon>
    </lineage>
</organism>
<dbReference type="Pfam" id="PF00096">
    <property type="entry name" value="zf-C2H2"/>
    <property type="match status" value="2"/>
</dbReference>
<evidence type="ECO:0000259" key="13">
    <source>
        <dbReference type="PROSITE" id="PS50157"/>
    </source>
</evidence>
<dbReference type="PROSITE" id="PS50157">
    <property type="entry name" value="ZINC_FINGER_C2H2_2"/>
    <property type="match status" value="2"/>
</dbReference>
<gene>
    <name evidence="14" type="ORF">DAKH74_034430</name>
</gene>
<keyword evidence="9" id="KW-0804">Transcription</keyword>
<evidence type="ECO:0000256" key="10">
    <source>
        <dbReference type="ARBA" id="ARBA00023242"/>
    </source>
</evidence>
<dbReference type="PANTHER" id="PTHR23235:SF120">
    <property type="entry name" value="KRUPPEL-LIKE FACTOR 15"/>
    <property type="match status" value="1"/>
</dbReference>
<dbReference type="FunFam" id="3.30.160.60:FF:000239">
    <property type="entry name" value="C2H2 type zinc finger protein"/>
    <property type="match status" value="1"/>
</dbReference>
<evidence type="ECO:0000256" key="1">
    <source>
        <dbReference type="ARBA" id="ARBA00004123"/>
    </source>
</evidence>
<dbReference type="GO" id="GO:0000978">
    <property type="term" value="F:RNA polymerase II cis-regulatory region sequence-specific DNA binding"/>
    <property type="evidence" value="ECO:0007669"/>
    <property type="project" value="TreeGrafter"/>
</dbReference>
<evidence type="ECO:0000256" key="6">
    <source>
        <dbReference type="ARBA" id="ARBA00022771"/>
    </source>
</evidence>
<protein>
    <submittedName>
        <fullName evidence="14">DNA-binding transcription factor</fullName>
    </submittedName>
</protein>
<dbReference type="InterPro" id="IPR036236">
    <property type="entry name" value="Znf_C2H2_sf"/>
</dbReference>
<evidence type="ECO:0000256" key="11">
    <source>
        <dbReference type="PROSITE-ProRule" id="PRU00042"/>
    </source>
</evidence>
<dbReference type="AlphaFoldDB" id="A0AAV5S1I7"/>
<evidence type="ECO:0000256" key="8">
    <source>
        <dbReference type="ARBA" id="ARBA00023015"/>
    </source>
</evidence>
<feature type="domain" description="C2H2-type" evidence="13">
    <location>
        <begin position="541"/>
        <end position="568"/>
    </location>
</feature>
<keyword evidence="14" id="KW-0238">DNA-binding</keyword>
<dbReference type="GO" id="GO:0071467">
    <property type="term" value="P:cellular response to pH"/>
    <property type="evidence" value="ECO:0007669"/>
    <property type="project" value="UniProtKB-ARBA"/>
</dbReference>
<keyword evidence="7" id="KW-0862">Zinc</keyword>
<dbReference type="FunFam" id="3.30.160.60:FF:000065">
    <property type="entry name" value="B-cell CLL/lymphoma 6, member B"/>
    <property type="match status" value="1"/>
</dbReference>
<keyword evidence="10" id="KW-0539">Nucleus</keyword>
<evidence type="ECO:0000256" key="9">
    <source>
        <dbReference type="ARBA" id="ARBA00023163"/>
    </source>
</evidence>
<keyword evidence="8" id="KW-0805">Transcription regulation</keyword>
<dbReference type="GO" id="GO:0005737">
    <property type="term" value="C:cytoplasm"/>
    <property type="evidence" value="ECO:0007669"/>
    <property type="project" value="UniProtKB-SubCell"/>
</dbReference>